<protein>
    <submittedName>
        <fullName evidence="1">Uncharacterized protein</fullName>
    </submittedName>
</protein>
<accession>A0ABT7CL91</accession>
<proteinExistence type="predicted"/>
<reference evidence="1 2" key="1">
    <citation type="submission" date="2023-05" db="EMBL/GenBank/DDBJ databases">
        <authorList>
            <person name="Zhang X."/>
        </authorList>
    </citation>
    <scope>NUCLEOTIDE SEQUENCE [LARGE SCALE GENOMIC DNA]</scope>
    <source>
        <strain evidence="1 2">DM2B3-1</strain>
    </source>
</reference>
<sequence length="206" mass="24032">MYTDFQTGNYCLHDIDHLSYKKYAQIIDPIQSQIEIYTLNGLSEQTKALPKISFKKIVLKEEHIIGLGYKTAFDIPSLAIEKIYYKSADLSSGKDQSIIIYINPNFGHDFQQSSRLIDLTYRGNAGFRIFKTLKFEYFDRRLFGEPAQVVKNTLDIDCLHYLQNAYQLVLEEHKKILERTSLLFGKTFDKPTTLSMEELKRSDFFL</sequence>
<evidence type="ECO:0000313" key="1">
    <source>
        <dbReference type="EMBL" id="MDJ1494523.1"/>
    </source>
</evidence>
<gene>
    <name evidence="1" type="ORF">QNI19_16380</name>
</gene>
<evidence type="ECO:0000313" key="2">
    <source>
        <dbReference type="Proteomes" id="UP001228581"/>
    </source>
</evidence>
<name>A0ABT7CL91_9BACT</name>
<dbReference type="RefSeq" id="WP_313997737.1">
    <property type="nucleotide sequence ID" value="NZ_JASJOT010000010.1"/>
</dbReference>
<keyword evidence="2" id="KW-1185">Reference proteome</keyword>
<dbReference type="Proteomes" id="UP001228581">
    <property type="component" value="Unassembled WGS sequence"/>
</dbReference>
<dbReference type="EMBL" id="JASJOT010000010">
    <property type="protein sequence ID" value="MDJ1494523.1"/>
    <property type="molecule type" value="Genomic_DNA"/>
</dbReference>
<organism evidence="1 2">
    <name type="scientific">Xanthocytophaga flava</name>
    <dbReference type="NCBI Taxonomy" id="3048013"/>
    <lineage>
        <taxon>Bacteria</taxon>
        <taxon>Pseudomonadati</taxon>
        <taxon>Bacteroidota</taxon>
        <taxon>Cytophagia</taxon>
        <taxon>Cytophagales</taxon>
        <taxon>Rhodocytophagaceae</taxon>
        <taxon>Xanthocytophaga</taxon>
    </lineage>
</organism>
<comment type="caution">
    <text evidence="1">The sequence shown here is derived from an EMBL/GenBank/DDBJ whole genome shotgun (WGS) entry which is preliminary data.</text>
</comment>